<proteinExistence type="predicted"/>
<comment type="caution">
    <text evidence="2">The sequence shown here is derived from an EMBL/GenBank/DDBJ whole genome shotgun (WGS) entry which is preliminary data.</text>
</comment>
<keyword evidence="3" id="KW-1185">Reference proteome</keyword>
<evidence type="ECO:0000313" key="2">
    <source>
        <dbReference type="EMBL" id="NKX91945.1"/>
    </source>
</evidence>
<organism evidence="2 3">
    <name type="scientific">Sanguibacter hominis ATCC BAA-789</name>
    <dbReference type="NCBI Taxonomy" id="1312740"/>
    <lineage>
        <taxon>Bacteria</taxon>
        <taxon>Bacillati</taxon>
        <taxon>Actinomycetota</taxon>
        <taxon>Actinomycetes</taxon>
        <taxon>Micrococcales</taxon>
        <taxon>Sanguibacteraceae</taxon>
        <taxon>Sanguibacter</taxon>
    </lineage>
</organism>
<reference evidence="2 3" key="1">
    <citation type="submission" date="2020-04" db="EMBL/GenBank/DDBJ databases">
        <title>MicrobeNet Type strains.</title>
        <authorList>
            <person name="Nicholson A.C."/>
        </authorList>
    </citation>
    <scope>NUCLEOTIDE SEQUENCE [LARGE SCALE GENOMIC DNA]</scope>
    <source>
        <strain evidence="2 3">ATCC BAA-789</strain>
    </source>
</reference>
<sequence length="189" mass="20045">MHKTRIIVLSAYGVGAVLIGAFVVIYSVGALLVGLSWSGVTDGSEVSVTGTVVSVGPGRVVNEDEIAEARKGAEEEGIALSQAAIPRRHVGTCTVTYAFDAGGTRYEGVDLEPRQTSWCGLRAGDPVYIAYPVGHPELSSDDYNRYQAEAKRAWERTYLAVGGAAVLVIASGVTVHVRARRRPQLEVAS</sequence>
<keyword evidence="1" id="KW-0812">Transmembrane</keyword>
<gene>
    <name evidence="2" type="ORF">HF995_01440</name>
</gene>
<evidence type="ECO:0008006" key="4">
    <source>
        <dbReference type="Google" id="ProtNLM"/>
    </source>
</evidence>
<keyword evidence="1" id="KW-1133">Transmembrane helix</keyword>
<evidence type="ECO:0000256" key="1">
    <source>
        <dbReference type="SAM" id="Phobius"/>
    </source>
</evidence>
<feature type="transmembrane region" description="Helical" evidence="1">
    <location>
        <begin position="12"/>
        <end position="37"/>
    </location>
</feature>
<accession>A0A9X5F9D9</accession>
<feature type="transmembrane region" description="Helical" evidence="1">
    <location>
        <begin position="158"/>
        <end position="177"/>
    </location>
</feature>
<protein>
    <recommendedName>
        <fullName evidence="4">DUF3592 domain-containing protein</fullName>
    </recommendedName>
</protein>
<dbReference type="EMBL" id="JAAXOW010000001">
    <property type="protein sequence ID" value="NKX91945.1"/>
    <property type="molecule type" value="Genomic_DNA"/>
</dbReference>
<dbReference type="AlphaFoldDB" id="A0A9X5F9D9"/>
<keyword evidence="1" id="KW-0472">Membrane</keyword>
<dbReference type="RefSeq" id="WP_168446044.1">
    <property type="nucleotide sequence ID" value="NZ_JAAXOW010000001.1"/>
</dbReference>
<evidence type="ECO:0000313" key="3">
    <source>
        <dbReference type="Proteomes" id="UP000774283"/>
    </source>
</evidence>
<dbReference type="Proteomes" id="UP000774283">
    <property type="component" value="Unassembled WGS sequence"/>
</dbReference>
<name>A0A9X5F9D9_9MICO</name>